<dbReference type="STRING" id="1715692.RUE5091_02752"/>
<accession>A0A0N7MA03</accession>
<evidence type="ECO:0000313" key="2">
    <source>
        <dbReference type="Proteomes" id="UP000051260"/>
    </source>
</evidence>
<protein>
    <submittedName>
        <fullName evidence="1">Alpha-ribazole phosphatase</fullName>
    </submittedName>
</protein>
<name>A0A0N7MA03_9RHOB</name>
<dbReference type="SUPFAM" id="SSF53254">
    <property type="entry name" value="Phosphoglycerate mutase-like"/>
    <property type="match status" value="1"/>
</dbReference>
<reference evidence="2" key="1">
    <citation type="submission" date="2015-09" db="EMBL/GenBank/DDBJ databases">
        <authorList>
            <person name="Rodrigo-Torres L."/>
            <person name="Arahal D.R."/>
        </authorList>
    </citation>
    <scope>NUCLEOTIDE SEQUENCE [LARGE SCALE GENOMIC DNA]</scope>
    <source>
        <strain evidence="2">CECT 5091</strain>
    </source>
</reference>
<organism evidence="1 2">
    <name type="scientific">Ruegeria denitrificans</name>
    <dbReference type="NCBI Taxonomy" id="1715692"/>
    <lineage>
        <taxon>Bacteria</taxon>
        <taxon>Pseudomonadati</taxon>
        <taxon>Pseudomonadota</taxon>
        <taxon>Alphaproteobacteria</taxon>
        <taxon>Rhodobacterales</taxon>
        <taxon>Roseobacteraceae</taxon>
        <taxon>Ruegeria</taxon>
    </lineage>
</organism>
<dbReference type="Pfam" id="PF00300">
    <property type="entry name" value="His_Phos_1"/>
    <property type="match status" value="1"/>
</dbReference>
<dbReference type="InterPro" id="IPR029033">
    <property type="entry name" value="His_PPase_superfam"/>
</dbReference>
<dbReference type="RefSeq" id="WP_058282436.1">
    <property type="nucleotide sequence ID" value="NZ_CYUD01000008.1"/>
</dbReference>
<dbReference type="OrthoDB" id="34197at2"/>
<dbReference type="EMBL" id="CYUD01000008">
    <property type="protein sequence ID" value="CUK05690.1"/>
    <property type="molecule type" value="Genomic_DNA"/>
</dbReference>
<proteinExistence type="predicted"/>
<dbReference type="InterPro" id="IPR013078">
    <property type="entry name" value="His_Pase_superF_clade-1"/>
</dbReference>
<sequence length="188" mass="20488">MGKLLVVSHPEVVVEPETPIAEWGLSEIGRARAHTFAQSQTMSCVTDIWSSTERKASETAAILAKRLGLVAKSEPGLGENDRSATGFLPPSIFESAADTFFGAPNSSFRGWETAHAAQLRIVQTVLSIGKNHDGRDLAIVTHGAVGTLLWCHLAGKEIDRRFDQSGQGHFWRADIKTLQPEFGWRPIA</sequence>
<keyword evidence="2" id="KW-1185">Reference proteome</keyword>
<dbReference type="Proteomes" id="UP000051260">
    <property type="component" value="Unassembled WGS sequence"/>
</dbReference>
<gene>
    <name evidence="1" type="ORF">RUE5091_02752</name>
</gene>
<dbReference type="Gene3D" id="3.40.50.1240">
    <property type="entry name" value="Phosphoglycerate mutase-like"/>
    <property type="match status" value="1"/>
</dbReference>
<dbReference type="AlphaFoldDB" id="A0A0N7MA03"/>
<evidence type="ECO:0000313" key="1">
    <source>
        <dbReference type="EMBL" id="CUK05690.1"/>
    </source>
</evidence>